<dbReference type="InterPro" id="IPR029178">
    <property type="entry name" value="Ecm11_C"/>
</dbReference>
<keyword evidence="4" id="KW-1185">Reference proteome</keyword>
<dbReference type="Pfam" id="PF15463">
    <property type="entry name" value="ECM11"/>
    <property type="match status" value="1"/>
</dbReference>
<dbReference type="STRING" id="5601.A0A0D2FF23"/>
<feature type="compositionally biased region" description="Basic and acidic residues" evidence="1">
    <location>
        <begin position="125"/>
        <end position="134"/>
    </location>
</feature>
<evidence type="ECO:0000259" key="2">
    <source>
        <dbReference type="Pfam" id="PF15463"/>
    </source>
</evidence>
<dbReference type="Proteomes" id="UP000054266">
    <property type="component" value="Unassembled WGS sequence"/>
</dbReference>
<dbReference type="AlphaFoldDB" id="A0A0D2FF23"/>
<sequence length="525" mass="59376">MMPLHETTNMQQFVNSRTSTVRPDKRPLTPQPNSGRERSLQRQDDTRRKPPSASHAKQNNEPVSREEAAKLKMDVPDTRPKSKLAQVTQGNATQRSAAPPHTTHTDRISGMDSRPSAFDDTQSIHYDDSMSVDDDRGVSMQLPFTYGQRRNSPRLRSAGPPIPSLPALYSETANAPGENEHGMEDHRGWMAEVDAERERRGIAPKYGARFNHNVYPMHPAEDDYDEGSEPDGDIDEGTFLIENTPSRTRVVADHTTTVKSRQEAVVKPVKPEKATNSSLPRHRKSLSDVDQKTNAEPFLRQQLVRDRFHVHKPPEQTAEIERSGTPQQQLHAPQPRSPQVQAAPFSSKVSSYHESSSEEEQPHAPPVPESPRPGAKRPRSVRDLDFDPEELRNKTMSELDNIPFPTDPRLPIASPAMDSNGQPLTLPVKLTNLTRMRPEDQATLFKSLADSEREQTAEWFLEKFRDNMVKLLEVRVERRKIALKFEMEVKRRERQVQMKKADVEEELAGLKKGGTELVRGKSPAK</sequence>
<feature type="compositionally biased region" description="Acidic residues" evidence="1">
    <location>
        <begin position="222"/>
        <end position="236"/>
    </location>
</feature>
<evidence type="ECO:0000313" key="3">
    <source>
        <dbReference type="EMBL" id="KIW66633.1"/>
    </source>
</evidence>
<dbReference type="HOGENOM" id="CLU_520730_0_0_1"/>
<feature type="compositionally biased region" description="Polar residues" evidence="1">
    <location>
        <begin position="1"/>
        <end position="21"/>
    </location>
</feature>
<organism evidence="3 4">
    <name type="scientific">Phialophora macrospora</name>
    <dbReference type="NCBI Taxonomy" id="1851006"/>
    <lineage>
        <taxon>Eukaryota</taxon>
        <taxon>Fungi</taxon>
        <taxon>Dikarya</taxon>
        <taxon>Ascomycota</taxon>
        <taxon>Pezizomycotina</taxon>
        <taxon>Eurotiomycetes</taxon>
        <taxon>Chaetothyriomycetidae</taxon>
        <taxon>Chaetothyriales</taxon>
        <taxon>Herpotrichiellaceae</taxon>
        <taxon>Phialophora</taxon>
    </lineage>
</organism>
<feature type="compositionally biased region" description="Basic and acidic residues" evidence="1">
    <location>
        <begin position="260"/>
        <end position="273"/>
    </location>
</feature>
<feature type="compositionally biased region" description="Polar residues" evidence="1">
    <location>
        <begin position="85"/>
        <end position="96"/>
    </location>
</feature>
<feature type="domain" description="Extracellular mutant protein 11 C-terminal" evidence="2">
    <location>
        <begin position="385"/>
        <end position="517"/>
    </location>
</feature>
<reference evidence="3 4" key="1">
    <citation type="submission" date="2015-01" db="EMBL/GenBank/DDBJ databases">
        <title>The Genome Sequence of Capronia semiimmersa CBS27337.</title>
        <authorList>
            <consortium name="The Broad Institute Genomics Platform"/>
            <person name="Cuomo C."/>
            <person name="de Hoog S."/>
            <person name="Gorbushina A."/>
            <person name="Stielow B."/>
            <person name="Teixiera M."/>
            <person name="Abouelleil A."/>
            <person name="Chapman S.B."/>
            <person name="Priest M."/>
            <person name="Young S.K."/>
            <person name="Wortman J."/>
            <person name="Nusbaum C."/>
            <person name="Birren B."/>
        </authorList>
    </citation>
    <scope>NUCLEOTIDE SEQUENCE [LARGE SCALE GENOMIC DNA]</scope>
    <source>
        <strain evidence="3 4">CBS 27337</strain>
    </source>
</reference>
<accession>A0A0D2FF23</accession>
<evidence type="ECO:0000256" key="1">
    <source>
        <dbReference type="SAM" id="MobiDB-lite"/>
    </source>
</evidence>
<proteinExistence type="predicted"/>
<feature type="region of interest" description="Disordered" evidence="1">
    <location>
        <begin position="1"/>
        <end position="134"/>
    </location>
</feature>
<feature type="compositionally biased region" description="Basic and acidic residues" evidence="1">
    <location>
        <begin position="63"/>
        <end position="80"/>
    </location>
</feature>
<protein>
    <recommendedName>
        <fullName evidence="2">Extracellular mutant protein 11 C-terminal domain-containing protein</fullName>
    </recommendedName>
</protein>
<gene>
    <name evidence="3" type="ORF">PV04_05948</name>
</gene>
<dbReference type="EMBL" id="KN846959">
    <property type="protein sequence ID" value="KIW66633.1"/>
    <property type="molecule type" value="Genomic_DNA"/>
</dbReference>
<evidence type="ECO:0000313" key="4">
    <source>
        <dbReference type="Proteomes" id="UP000054266"/>
    </source>
</evidence>
<feature type="region of interest" description="Disordered" evidence="1">
    <location>
        <begin position="218"/>
        <end position="388"/>
    </location>
</feature>
<name>A0A0D2FF23_9EURO</name>
<feature type="compositionally biased region" description="Basic and acidic residues" evidence="1">
    <location>
        <begin position="35"/>
        <end position="48"/>
    </location>
</feature>